<evidence type="ECO:0000259" key="9">
    <source>
        <dbReference type="SMART" id="SM01312"/>
    </source>
</evidence>
<dbReference type="Proteomes" id="UP000249619">
    <property type="component" value="Unassembled WGS sequence"/>
</dbReference>
<dbReference type="SMART" id="SM01312">
    <property type="entry name" value="RTC4"/>
    <property type="match status" value="1"/>
</dbReference>
<feature type="domain" description="Restriction of telomere capping protein 4 C-terminal" evidence="9">
    <location>
        <begin position="399"/>
        <end position="532"/>
    </location>
</feature>
<dbReference type="GO" id="GO:0005634">
    <property type="term" value="C:nucleus"/>
    <property type="evidence" value="ECO:0007669"/>
    <property type="project" value="UniProtKB-SubCell"/>
</dbReference>
<feature type="compositionally biased region" description="Basic and acidic residues" evidence="8">
    <location>
        <begin position="208"/>
        <end position="218"/>
    </location>
</feature>
<comment type="function">
    <text evidence="1">May be involved in a process influencing telomere capping.</text>
</comment>
<keyword evidence="11" id="KW-1185">Reference proteome</keyword>
<keyword evidence="6" id="KW-0963">Cytoplasm</keyword>
<evidence type="ECO:0000256" key="8">
    <source>
        <dbReference type="SAM" id="MobiDB-lite"/>
    </source>
</evidence>
<proteinExistence type="inferred from homology"/>
<gene>
    <name evidence="10" type="ORF">DDE83_008453</name>
</gene>
<evidence type="ECO:0000256" key="1">
    <source>
        <dbReference type="ARBA" id="ARBA00002738"/>
    </source>
</evidence>
<evidence type="ECO:0000256" key="3">
    <source>
        <dbReference type="ARBA" id="ARBA00004496"/>
    </source>
</evidence>
<feature type="region of interest" description="Disordered" evidence="8">
    <location>
        <begin position="534"/>
        <end position="553"/>
    </location>
</feature>
<evidence type="ECO:0000256" key="5">
    <source>
        <dbReference type="ARBA" id="ARBA00015162"/>
    </source>
</evidence>
<evidence type="ECO:0000313" key="10">
    <source>
        <dbReference type="EMBL" id="RAR02777.1"/>
    </source>
</evidence>
<feature type="compositionally biased region" description="Polar residues" evidence="8">
    <location>
        <begin position="283"/>
        <end position="306"/>
    </location>
</feature>
<sequence length="553" mass="61705">MAGLTRNGARPLLKTVGGKRHAVDEDHELPTPKRRANTDVSARKTQEEADINAEPLSSDDELRLPPPRPAKTSRPIVPAPNSMETELKRPQKAIKKSALIRAPARGMYQNSRAHKATNRLEDKENTPTSSAASASDTPIQWGMEHVSQKKNKNAKGYGSKTKNIHAPVPKKFGKAASKDTARTYGSGSKLKGQPPPPDSDSDSEVSMLDDKELEKLAEEVNGPEISEDTELRRVVNKPKHTKSEASSVKAAPLDADELSEVLDSIPKSPASRKSKKAARNAQLFEQLNSWKESHDIPSSQPDSSAPQEALEDVSNYIERLPQVEEEGSRCTLCSQPVDQEDYWDFWRGKEKTVKNKSAFCHLHKKLSAQQQYSEKGYPEIDWKALPRRIRRNKAALSQILNNTRQSHHRDRYEPLALTGKAAAVPSRRKDLSQSKQEELASYALDERAAYPGYYGPHGRRVITENVMDILKSDIKTCKDRVVQASGIAAFVQAVMVPEVAVLLIMEDCDVDGEEAEAIRVDTYEMGLLLHEEIEDQLERRPEDDSDAENEYLQ</sequence>
<feature type="compositionally biased region" description="Acidic residues" evidence="8">
    <location>
        <begin position="543"/>
        <end position="553"/>
    </location>
</feature>
<dbReference type="PANTHER" id="PTHR41391">
    <property type="entry name" value="RESTRICTION OF TELOMERE CAPPING PROTEIN 4"/>
    <property type="match status" value="1"/>
</dbReference>
<dbReference type="PANTHER" id="PTHR41391:SF1">
    <property type="entry name" value="RESTRICTION OF TELOMERE CAPPING PROTEIN 4"/>
    <property type="match status" value="1"/>
</dbReference>
<accession>A0A364MU22</accession>
<name>A0A364MU22_STELY</name>
<dbReference type="AlphaFoldDB" id="A0A364MU22"/>
<evidence type="ECO:0000313" key="11">
    <source>
        <dbReference type="Proteomes" id="UP000249619"/>
    </source>
</evidence>
<evidence type="ECO:0000256" key="6">
    <source>
        <dbReference type="ARBA" id="ARBA00022490"/>
    </source>
</evidence>
<comment type="similarity">
    <text evidence="4">Belongs to the RTC4 family.</text>
</comment>
<organism evidence="10 11">
    <name type="scientific">Stemphylium lycopersici</name>
    <name type="common">Tomato gray leaf spot disease fungus</name>
    <name type="synonym">Thyrospora lycopersici</name>
    <dbReference type="NCBI Taxonomy" id="183478"/>
    <lineage>
        <taxon>Eukaryota</taxon>
        <taxon>Fungi</taxon>
        <taxon>Dikarya</taxon>
        <taxon>Ascomycota</taxon>
        <taxon>Pezizomycotina</taxon>
        <taxon>Dothideomycetes</taxon>
        <taxon>Pleosporomycetidae</taxon>
        <taxon>Pleosporales</taxon>
        <taxon>Pleosporineae</taxon>
        <taxon>Pleosporaceae</taxon>
        <taxon>Stemphylium</taxon>
    </lineage>
</organism>
<dbReference type="EMBL" id="QGDH01000202">
    <property type="protein sequence ID" value="RAR02777.1"/>
    <property type="molecule type" value="Genomic_DNA"/>
</dbReference>
<feature type="compositionally biased region" description="Basic and acidic residues" evidence="8">
    <location>
        <begin position="21"/>
        <end position="31"/>
    </location>
</feature>
<evidence type="ECO:0000256" key="7">
    <source>
        <dbReference type="ARBA" id="ARBA00023242"/>
    </source>
</evidence>
<evidence type="ECO:0000256" key="4">
    <source>
        <dbReference type="ARBA" id="ARBA00009461"/>
    </source>
</evidence>
<dbReference type="STRING" id="183478.A0A364MU22"/>
<comment type="caution">
    <text evidence="10">The sequence shown here is derived from an EMBL/GenBank/DDBJ whole genome shotgun (WGS) entry which is preliminary data.</text>
</comment>
<keyword evidence="7" id="KW-0539">Nucleus</keyword>
<evidence type="ECO:0000256" key="2">
    <source>
        <dbReference type="ARBA" id="ARBA00004123"/>
    </source>
</evidence>
<protein>
    <recommendedName>
        <fullName evidence="5">Restriction of telomere capping protein 4</fullName>
    </recommendedName>
</protein>
<dbReference type="InterPro" id="IPR028094">
    <property type="entry name" value="RTC4_C"/>
</dbReference>
<reference evidence="11" key="1">
    <citation type="submission" date="2018-05" db="EMBL/GenBank/DDBJ databases">
        <title>Draft genome sequence of Stemphylium lycopersici strain CIDEFI 213.</title>
        <authorList>
            <person name="Medina R."/>
            <person name="Franco M.E.E."/>
            <person name="Lucentini C.G."/>
            <person name="Saparrat M.C.N."/>
            <person name="Balatti P.A."/>
        </authorList>
    </citation>
    <scope>NUCLEOTIDE SEQUENCE [LARGE SCALE GENOMIC DNA]</scope>
    <source>
        <strain evidence="11">CIDEFI 213</strain>
    </source>
</reference>
<dbReference type="Pfam" id="PF14474">
    <property type="entry name" value="RTC4"/>
    <property type="match status" value="1"/>
</dbReference>
<feature type="region of interest" description="Disordered" evidence="8">
    <location>
        <begin position="1"/>
        <end position="309"/>
    </location>
</feature>
<dbReference type="InterPro" id="IPR039024">
    <property type="entry name" value="RTC4"/>
</dbReference>
<dbReference type="GO" id="GO:0005737">
    <property type="term" value="C:cytoplasm"/>
    <property type="evidence" value="ECO:0007669"/>
    <property type="project" value="UniProtKB-SubCell"/>
</dbReference>
<comment type="subcellular location">
    <subcellularLocation>
        <location evidence="3">Cytoplasm</location>
    </subcellularLocation>
    <subcellularLocation>
        <location evidence="2">Nucleus</location>
    </subcellularLocation>
</comment>